<dbReference type="EMBL" id="JAIWYP010000011">
    <property type="protein sequence ID" value="KAH3738747.1"/>
    <property type="molecule type" value="Genomic_DNA"/>
</dbReference>
<evidence type="ECO:0000256" key="1">
    <source>
        <dbReference type="SAM" id="MobiDB-lite"/>
    </source>
</evidence>
<dbReference type="Proteomes" id="UP000828390">
    <property type="component" value="Unassembled WGS sequence"/>
</dbReference>
<feature type="region of interest" description="Disordered" evidence="1">
    <location>
        <begin position="42"/>
        <end position="97"/>
    </location>
</feature>
<feature type="compositionally biased region" description="Acidic residues" evidence="1">
    <location>
        <begin position="43"/>
        <end position="53"/>
    </location>
</feature>
<reference evidence="2" key="2">
    <citation type="submission" date="2020-11" db="EMBL/GenBank/DDBJ databases">
        <authorList>
            <person name="McCartney M.A."/>
            <person name="Auch B."/>
            <person name="Kono T."/>
            <person name="Mallez S."/>
            <person name="Becker A."/>
            <person name="Gohl D.M."/>
            <person name="Silverstein K.A.T."/>
            <person name="Koren S."/>
            <person name="Bechman K.B."/>
            <person name="Herman A."/>
            <person name="Abrahante J.E."/>
            <person name="Garbe J."/>
        </authorList>
    </citation>
    <scope>NUCLEOTIDE SEQUENCE</scope>
    <source>
        <strain evidence="2">Duluth1</strain>
        <tissue evidence="2">Whole animal</tissue>
    </source>
</reference>
<reference evidence="2" key="1">
    <citation type="journal article" date="2019" name="bioRxiv">
        <title>The Genome of the Zebra Mussel, Dreissena polymorpha: A Resource for Invasive Species Research.</title>
        <authorList>
            <person name="McCartney M.A."/>
            <person name="Auch B."/>
            <person name="Kono T."/>
            <person name="Mallez S."/>
            <person name="Zhang Y."/>
            <person name="Obille A."/>
            <person name="Becker A."/>
            <person name="Abrahante J.E."/>
            <person name="Garbe J."/>
            <person name="Badalamenti J.P."/>
            <person name="Herman A."/>
            <person name="Mangelson H."/>
            <person name="Liachko I."/>
            <person name="Sullivan S."/>
            <person name="Sone E.D."/>
            <person name="Koren S."/>
            <person name="Silverstein K.A.T."/>
            <person name="Beckman K.B."/>
            <person name="Gohl D.M."/>
        </authorList>
    </citation>
    <scope>NUCLEOTIDE SEQUENCE</scope>
    <source>
        <strain evidence="2">Duluth1</strain>
        <tissue evidence="2">Whole animal</tissue>
    </source>
</reference>
<feature type="compositionally biased region" description="Basic residues" evidence="1">
    <location>
        <begin position="58"/>
        <end position="81"/>
    </location>
</feature>
<comment type="caution">
    <text evidence="2">The sequence shown here is derived from an EMBL/GenBank/DDBJ whole genome shotgun (WGS) entry which is preliminary data.</text>
</comment>
<feature type="compositionally biased region" description="Polar residues" evidence="1">
    <location>
        <begin position="10"/>
        <end position="21"/>
    </location>
</feature>
<keyword evidence="3" id="KW-1185">Reference proteome</keyword>
<proteinExistence type="predicted"/>
<gene>
    <name evidence="2" type="ORF">DPMN_045390</name>
</gene>
<evidence type="ECO:0000313" key="2">
    <source>
        <dbReference type="EMBL" id="KAH3738747.1"/>
    </source>
</evidence>
<protein>
    <submittedName>
        <fullName evidence="2">Uncharacterized protein</fullName>
    </submittedName>
</protein>
<name>A0A9D4D5Z5_DREPO</name>
<evidence type="ECO:0000313" key="3">
    <source>
        <dbReference type="Proteomes" id="UP000828390"/>
    </source>
</evidence>
<sequence>MLVFPERDSNIPNKNQSSMFSPNHREAGDRLVLFCNRKRYADSDEDLESSEEDYVPRSSKKRRAAVPPAKRGRRGGRRKRTSRDEEEESSCDDYVAP</sequence>
<organism evidence="2 3">
    <name type="scientific">Dreissena polymorpha</name>
    <name type="common">Zebra mussel</name>
    <name type="synonym">Mytilus polymorpha</name>
    <dbReference type="NCBI Taxonomy" id="45954"/>
    <lineage>
        <taxon>Eukaryota</taxon>
        <taxon>Metazoa</taxon>
        <taxon>Spiralia</taxon>
        <taxon>Lophotrochozoa</taxon>
        <taxon>Mollusca</taxon>
        <taxon>Bivalvia</taxon>
        <taxon>Autobranchia</taxon>
        <taxon>Heteroconchia</taxon>
        <taxon>Euheterodonta</taxon>
        <taxon>Imparidentia</taxon>
        <taxon>Neoheterodontei</taxon>
        <taxon>Myida</taxon>
        <taxon>Dreissenoidea</taxon>
        <taxon>Dreissenidae</taxon>
        <taxon>Dreissena</taxon>
    </lineage>
</organism>
<dbReference type="AlphaFoldDB" id="A0A9D4D5Z5"/>
<feature type="region of interest" description="Disordered" evidence="1">
    <location>
        <begin position="1"/>
        <end position="26"/>
    </location>
</feature>
<accession>A0A9D4D5Z5</accession>